<dbReference type="RefSeq" id="WP_101469029.1">
    <property type="nucleotide sequence ID" value="NZ_PJMW01000003.1"/>
</dbReference>
<dbReference type="OrthoDB" id="4369457at2"/>
<dbReference type="Proteomes" id="UP000233766">
    <property type="component" value="Unassembled WGS sequence"/>
</dbReference>
<dbReference type="InterPro" id="IPR029058">
    <property type="entry name" value="AB_hydrolase_fold"/>
</dbReference>
<dbReference type="Gene3D" id="3.40.50.1820">
    <property type="entry name" value="alpha/beta hydrolase"/>
    <property type="match status" value="1"/>
</dbReference>
<dbReference type="SUPFAM" id="SSF53474">
    <property type="entry name" value="alpha/beta-Hydrolases"/>
    <property type="match status" value="1"/>
</dbReference>
<gene>
    <name evidence="3" type="ORF">ATK86_7290</name>
</gene>
<protein>
    <submittedName>
        <fullName evidence="3">Putative peptidoglycan binding protein</fullName>
    </submittedName>
</protein>
<reference evidence="3 4" key="1">
    <citation type="submission" date="2017-12" db="EMBL/GenBank/DDBJ databases">
        <title>Sequencing the genomes of 1000 Actinobacteria strains.</title>
        <authorList>
            <person name="Klenk H.-P."/>
        </authorList>
    </citation>
    <scope>NUCLEOTIDE SEQUENCE [LARGE SCALE GENOMIC DNA]</scope>
    <source>
        <strain evidence="3 4">DSM 44489</strain>
    </source>
</reference>
<name>A0A2N3V5H5_9NOCA</name>
<keyword evidence="1" id="KW-0378">Hydrolase</keyword>
<evidence type="ECO:0000313" key="4">
    <source>
        <dbReference type="Proteomes" id="UP000233766"/>
    </source>
</evidence>
<dbReference type="GO" id="GO:0016787">
    <property type="term" value="F:hydrolase activity"/>
    <property type="evidence" value="ECO:0007669"/>
    <property type="project" value="UniProtKB-KW"/>
</dbReference>
<dbReference type="InterPro" id="IPR000675">
    <property type="entry name" value="Cutinase/axe"/>
</dbReference>
<dbReference type="InterPro" id="IPR002477">
    <property type="entry name" value="Peptidoglycan-bd-like"/>
</dbReference>
<comment type="caution">
    <text evidence="3">The sequence shown here is derived from an EMBL/GenBank/DDBJ whole genome shotgun (WGS) entry which is preliminary data.</text>
</comment>
<evidence type="ECO:0000256" key="1">
    <source>
        <dbReference type="ARBA" id="ARBA00022801"/>
    </source>
</evidence>
<dbReference type="SMART" id="SM01110">
    <property type="entry name" value="Cutinase"/>
    <property type="match status" value="1"/>
</dbReference>
<feature type="domain" description="Peptidoglycan binding-like" evidence="2">
    <location>
        <begin position="10"/>
        <end position="70"/>
    </location>
</feature>
<dbReference type="Gene3D" id="1.10.101.10">
    <property type="entry name" value="PGBD-like superfamily/PGBD"/>
    <property type="match status" value="1"/>
</dbReference>
<dbReference type="EMBL" id="PJMW01000003">
    <property type="protein sequence ID" value="PKV76883.1"/>
    <property type="molecule type" value="Genomic_DNA"/>
</dbReference>
<proteinExistence type="predicted"/>
<dbReference type="AlphaFoldDB" id="A0A2N3V5H5"/>
<dbReference type="SUPFAM" id="SSF47090">
    <property type="entry name" value="PGBD-like"/>
    <property type="match status" value="1"/>
</dbReference>
<dbReference type="InterPro" id="IPR036365">
    <property type="entry name" value="PGBD-like_sf"/>
</dbReference>
<keyword evidence="4" id="KW-1185">Reference proteome</keyword>
<dbReference type="Pfam" id="PF01471">
    <property type="entry name" value="PG_binding_1"/>
    <property type="match status" value="1"/>
</dbReference>
<organism evidence="3 4">
    <name type="scientific">Nocardia fluminea</name>
    <dbReference type="NCBI Taxonomy" id="134984"/>
    <lineage>
        <taxon>Bacteria</taxon>
        <taxon>Bacillati</taxon>
        <taxon>Actinomycetota</taxon>
        <taxon>Actinomycetes</taxon>
        <taxon>Mycobacteriales</taxon>
        <taxon>Nocardiaceae</taxon>
        <taxon>Nocardia</taxon>
    </lineage>
</organism>
<evidence type="ECO:0000259" key="2">
    <source>
        <dbReference type="Pfam" id="PF01471"/>
    </source>
</evidence>
<evidence type="ECO:0000313" key="3">
    <source>
        <dbReference type="EMBL" id="PKV76883.1"/>
    </source>
</evidence>
<accession>A0A2N3V5H5</accession>
<sequence length="353" mass="38182">MTVILRPGDRGDLVGVLQATLNRDYPLYSRLVVDGEYGPATTAVVTEFQRRAALDVAEPGTADTATLRRLGLNFDPIPSAGARPVYYSFAGTWGHWSQGPPFDVGSALEGEGRVRNQPVAYPASGFLNPDPHTSYRESVALGVGEGIRLILLNPGPFILAGYSQGAEVVVRLMMLMTDGSPLAHRADDLRRVITFGSPCRPPGRTLLGNNPQGAGISGDYTPQQFRDRTFDFVLDGDIYPTTTDDTLLEQFYDLLVLAELSVPFAVAVLQFLQANILFGGLGGPLGNVGRMTVPAALSGFGGVDFVKAVRTMQVVSEFLIRNPHVHYHDWPDFDGHTGVERAKQLLRDITSPG</sequence>
<dbReference type="InterPro" id="IPR036366">
    <property type="entry name" value="PGBDSf"/>
</dbReference>